<dbReference type="AlphaFoldDB" id="A0A1W2AAX8"/>
<dbReference type="InterPro" id="IPR012341">
    <property type="entry name" value="6hp_glycosidase-like_sf"/>
</dbReference>
<dbReference type="OrthoDB" id="428577at2"/>
<feature type="active site" description="Proton donor" evidence="3">
    <location>
        <position position="185"/>
    </location>
</feature>
<dbReference type="SUPFAM" id="SSF48208">
    <property type="entry name" value="Six-hairpin glycosidases"/>
    <property type="match status" value="1"/>
</dbReference>
<feature type="binding site" evidence="4">
    <location>
        <position position="261"/>
    </location>
    <ligand>
        <name>substrate</name>
    </ligand>
</feature>
<dbReference type="GO" id="GO:0000272">
    <property type="term" value="P:polysaccharide catabolic process"/>
    <property type="evidence" value="ECO:0007669"/>
    <property type="project" value="TreeGrafter"/>
</dbReference>
<dbReference type="RefSeq" id="WP_084286944.1">
    <property type="nucleotide sequence ID" value="NZ_FWYB01000001.1"/>
</dbReference>
<dbReference type="InterPro" id="IPR052369">
    <property type="entry name" value="UG_Glycosaminoglycan_Hydrolase"/>
</dbReference>
<evidence type="ECO:0000313" key="5">
    <source>
        <dbReference type="EMBL" id="SMC57632.1"/>
    </source>
</evidence>
<evidence type="ECO:0000256" key="2">
    <source>
        <dbReference type="ARBA" id="ARBA00038358"/>
    </source>
</evidence>
<gene>
    <name evidence="5" type="ORF">SAMN04488101_101365</name>
</gene>
<organism evidence="5 6">
    <name type="scientific">Pedobacter nyackensis</name>
    <dbReference type="NCBI Taxonomy" id="475255"/>
    <lineage>
        <taxon>Bacteria</taxon>
        <taxon>Pseudomonadati</taxon>
        <taxon>Bacteroidota</taxon>
        <taxon>Sphingobacteriia</taxon>
        <taxon>Sphingobacteriales</taxon>
        <taxon>Sphingobacteriaceae</taxon>
        <taxon>Pedobacter</taxon>
    </lineage>
</organism>
<feature type="binding site" evidence="4">
    <location>
        <position position="245"/>
    </location>
    <ligand>
        <name>substrate</name>
    </ligand>
</feature>
<dbReference type="Pfam" id="PF07470">
    <property type="entry name" value="Glyco_hydro_88"/>
    <property type="match status" value="1"/>
</dbReference>
<feature type="active site" description="Nucleophile" evidence="3">
    <location>
        <position position="126"/>
    </location>
</feature>
<feature type="binding site" evidence="4">
    <location>
        <position position="257"/>
    </location>
    <ligand>
        <name>substrate</name>
    </ligand>
</feature>
<name>A0A1W2AAX8_9SPHI</name>
<dbReference type="STRING" id="475255.SAMN04488101_101365"/>
<feature type="binding site" evidence="4">
    <location>
        <position position="185"/>
    </location>
    <ligand>
        <name>substrate</name>
    </ligand>
</feature>
<dbReference type="Proteomes" id="UP000192678">
    <property type="component" value="Unassembled WGS sequence"/>
</dbReference>
<evidence type="ECO:0000313" key="6">
    <source>
        <dbReference type="Proteomes" id="UP000192678"/>
    </source>
</evidence>
<protein>
    <submittedName>
        <fullName evidence="5">Glycosyl Hydrolase Family 88</fullName>
    </submittedName>
</protein>
<evidence type="ECO:0000256" key="1">
    <source>
        <dbReference type="ARBA" id="ARBA00022801"/>
    </source>
</evidence>
<keyword evidence="1 5" id="KW-0378">Hydrolase</keyword>
<feature type="binding site" evidence="4">
    <location>
        <position position="376"/>
    </location>
    <ligand>
        <name>substrate</name>
    </ligand>
</feature>
<feature type="binding site" evidence="4">
    <location>
        <position position="126"/>
    </location>
    <ligand>
        <name>substrate</name>
    </ligand>
</feature>
<accession>A0A1W2AAX8</accession>
<evidence type="ECO:0000256" key="3">
    <source>
        <dbReference type="PIRSR" id="PIRSR610905-1"/>
    </source>
</evidence>
<dbReference type="GO" id="GO:0052757">
    <property type="term" value="F:chondroitin hydrolase activity"/>
    <property type="evidence" value="ECO:0007669"/>
    <property type="project" value="TreeGrafter"/>
</dbReference>
<keyword evidence="6" id="KW-1185">Reference proteome</keyword>
<dbReference type="InterPro" id="IPR010905">
    <property type="entry name" value="Glyco_hydro_88"/>
</dbReference>
<evidence type="ECO:0000256" key="4">
    <source>
        <dbReference type="PIRSR" id="PIRSR610905-2"/>
    </source>
</evidence>
<comment type="similarity">
    <text evidence="2">Belongs to the glycosyl hydrolase 88 family.</text>
</comment>
<dbReference type="InterPro" id="IPR008928">
    <property type="entry name" value="6-hairpin_glycosidase_sf"/>
</dbReference>
<dbReference type="Gene3D" id="1.50.10.10">
    <property type="match status" value="1"/>
</dbReference>
<dbReference type="EMBL" id="FWYB01000001">
    <property type="protein sequence ID" value="SMC57632.1"/>
    <property type="molecule type" value="Genomic_DNA"/>
</dbReference>
<reference evidence="5 6" key="1">
    <citation type="submission" date="2017-04" db="EMBL/GenBank/DDBJ databases">
        <authorList>
            <person name="Afonso C.L."/>
            <person name="Miller P.J."/>
            <person name="Scott M.A."/>
            <person name="Spackman E."/>
            <person name="Goraichik I."/>
            <person name="Dimitrov K.M."/>
            <person name="Suarez D.L."/>
            <person name="Swayne D.E."/>
        </authorList>
    </citation>
    <scope>NUCLEOTIDE SEQUENCE [LARGE SCALE GENOMIC DNA]</scope>
    <source>
        <strain evidence="5 6">DSM 19625</strain>
    </source>
</reference>
<dbReference type="PANTHER" id="PTHR36845:SF1">
    <property type="entry name" value="HYDROLASE, PUTATIVE (AFU_ORTHOLOGUE AFUA_7G05090)-RELATED"/>
    <property type="match status" value="1"/>
</dbReference>
<sequence>MIYQPITSFFKATLALIVLLSLSQFCFSQKLNYIPKKKVLSAINRNIEDATTQYKFLKNTIPKNKLPRTFENGRLITSNSDWWCSGFYPGTLFYLFELTRDSVLKTEGLRNLILLEKEQYNKGTHDLGFMINNSFGIANQLFPNKSYQNILITSAQSLASRFDPKVGCIRSWNNKKPGDFLVIIDNMMNLELLFNATKLSGDSTYYKIAIKHANTTMSNHFRSDYSSYHVLEYNTETGKPLLKRTDQGFGNESAWARGQAWGLYGFTMMYTETKNKKYLDFANHIANFIITNPNLPADQIPYWDFDVPKNPQTYRDASAAAIIASALIELAKFNKAGLATKYLTVAEKIILQFSTHQYKSANGQNGGFLLKHSVGSLPHNSEVDVPLTYADYYYVEAMKRYLNL</sequence>
<proteinExistence type="inferred from homology"/>
<dbReference type="PANTHER" id="PTHR36845">
    <property type="entry name" value="HYDROLASE, PUTATIVE (AFU_ORTHOLOGUE AFUA_7G05090)-RELATED"/>
    <property type="match status" value="1"/>
</dbReference>